<organism evidence="1">
    <name type="scientific">Nymphaea colorata</name>
    <name type="common">pocket water lily</name>
    <dbReference type="NCBI Taxonomy" id="210225"/>
    <lineage>
        <taxon>Eukaryota</taxon>
        <taxon>Viridiplantae</taxon>
        <taxon>Streptophyta</taxon>
        <taxon>Embryophyta</taxon>
        <taxon>Tracheophyta</taxon>
        <taxon>Spermatophyta</taxon>
        <taxon>Magnoliopsida</taxon>
        <taxon>Nymphaeales</taxon>
        <taxon>Nymphaeaceae</taxon>
        <taxon>Nymphaea</taxon>
    </lineage>
</organism>
<protein>
    <submittedName>
        <fullName evidence="1">Uncharacterized protein</fullName>
    </submittedName>
</protein>
<name>A0A5K1HXW9_9MAGN</name>
<evidence type="ECO:0000313" key="1">
    <source>
        <dbReference type="EMBL" id="VVW91577.1"/>
    </source>
</evidence>
<reference evidence="1" key="1">
    <citation type="submission" date="2019-09" db="EMBL/GenBank/DDBJ databases">
        <authorList>
            <person name="Zhang L."/>
        </authorList>
    </citation>
    <scope>NUCLEOTIDE SEQUENCE</scope>
</reference>
<gene>
    <name evidence="1" type="ORF">NYM_LOCUS30972</name>
</gene>
<dbReference type="AlphaFoldDB" id="A0A5K1HXW9"/>
<accession>A0A5K1HXW9</accession>
<dbReference type="EMBL" id="LR722345">
    <property type="protein sequence ID" value="VVW91577.1"/>
    <property type="molecule type" value="Genomic_DNA"/>
</dbReference>
<sequence length="32" mass="3670">MKRVGHVIKLHIPTKAVELRSSLWGGEVFPQR</sequence>
<proteinExistence type="predicted"/>